<sequence length="221" mass="25867">MKMYQNVIQPRHPEPFLPDLSGKERCQRSKCRIFNALGSFCFVVIALFFQADLLEGKGKFREICEREGLFNAVNYLQAKMQGHHKLNEMQGPEEQFKWDLYLFQKFTKLHLTFSITSEKEESDKESDYLRSRTMAMFMLRSSNEKWSSNENIGLFNEVTKTIPPLKNIPNIDNLSKPDVINAWIDNYRKQQPTLVKGPELRVKTTLLLAWQKWVGTPGEKK</sequence>
<name>A0ABZ2C579_9PROT</name>
<dbReference type="Proteomes" id="UP001330434">
    <property type="component" value="Chromosome"/>
</dbReference>
<keyword evidence="1" id="KW-0812">Transmembrane</keyword>
<feature type="transmembrane region" description="Helical" evidence="1">
    <location>
        <begin position="33"/>
        <end position="51"/>
    </location>
</feature>
<organism evidence="2 3">
    <name type="scientific">Candidatus Bealeia paramacronuclearis</name>
    <dbReference type="NCBI Taxonomy" id="1921001"/>
    <lineage>
        <taxon>Bacteria</taxon>
        <taxon>Pseudomonadati</taxon>
        <taxon>Pseudomonadota</taxon>
        <taxon>Alphaproteobacteria</taxon>
        <taxon>Holosporales</taxon>
        <taxon>Holosporaceae</taxon>
        <taxon>Candidatus Bealeia</taxon>
    </lineage>
</organism>
<evidence type="ECO:0000313" key="2">
    <source>
        <dbReference type="EMBL" id="WVX66602.1"/>
    </source>
</evidence>
<evidence type="ECO:0000256" key="1">
    <source>
        <dbReference type="SAM" id="Phobius"/>
    </source>
</evidence>
<dbReference type="RefSeq" id="WP_331255454.1">
    <property type="nucleotide sequence ID" value="NZ_CP133270.1"/>
</dbReference>
<keyword evidence="1" id="KW-1133">Transmembrane helix</keyword>
<evidence type="ECO:0000313" key="3">
    <source>
        <dbReference type="Proteomes" id="UP001330434"/>
    </source>
</evidence>
<proteinExistence type="predicted"/>
<dbReference type="EMBL" id="CP133270">
    <property type="protein sequence ID" value="WVX66602.1"/>
    <property type="molecule type" value="Genomic_DNA"/>
</dbReference>
<reference evidence="2 3" key="1">
    <citation type="journal article" date="2024" name="Environ. Microbiol.">
        <title>Novel evolutionary insights on the interactions of the Holosporales (Alphaproteobacteria) with eukaryotic hosts from comparative genomics.</title>
        <authorList>
            <person name="Giovannini M."/>
            <person name="Petroni G."/>
            <person name="Castelli M."/>
        </authorList>
    </citation>
    <scope>NUCLEOTIDE SEQUENCE [LARGE SCALE GENOMIC DNA]</scope>
    <source>
        <strain evidence="2 3">US_Bl 15I1</strain>
    </source>
</reference>
<gene>
    <name evidence="2" type="ORF">Bealeia1_00781</name>
</gene>
<keyword evidence="3" id="KW-1185">Reference proteome</keyword>
<keyword evidence="1" id="KW-0472">Membrane</keyword>
<accession>A0ABZ2C579</accession>
<protein>
    <submittedName>
        <fullName evidence="2">Uncharacterized protein</fullName>
    </submittedName>
</protein>